<reference evidence="3 4" key="2">
    <citation type="journal article" date="2011" name="ISME J.">
        <title>RNA-seq reveals cooperative metabolic interactions between two termite-gut spirochete species in co-culture.</title>
        <authorList>
            <person name="Rosenthal A.Z."/>
            <person name="Matson E.G."/>
            <person name="Eldar A."/>
            <person name="Leadbetter J.R."/>
        </authorList>
    </citation>
    <scope>NUCLEOTIDE SEQUENCE [LARGE SCALE GENOMIC DNA]</scope>
    <source>
        <strain evidence="4">ATCC BAA-888 / DSM 13862 / ZAS-9</strain>
    </source>
</reference>
<dbReference type="Gene3D" id="1.25.10.10">
    <property type="entry name" value="Leucine-rich Repeat Variant"/>
    <property type="match status" value="1"/>
</dbReference>
<keyword evidence="4" id="KW-1185">Reference proteome</keyword>
<accession>F5YE54</accession>
<dbReference type="KEGG" id="taz:TREAZ_0274"/>
<dbReference type="InParanoid" id="F5YE54"/>
<feature type="chain" id="PRO_5003335921" description="Pyrrolo-quinoline quinone repeat domain-containing protein" evidence="1">
    <location>
        <begin position="27"/>
        <end position="576"/>
    </location>
</feature>
<dbReference type="AlphaFoldDB" id="F5YE54"/>
<feature type="signal peptide" evidence="1">
    <location>
        <begin position="1"/>
        <end position="26"/>
    </location>
</feature>
<protein>
    <recommendedName>
        <fullName evidence="2">Pyrrolo-quinoline quinone repeat domain-containing protein</fullName>
    </recommendedName>
</protein>
<dbReference type="InterPro" id="IPR011989">
    <property type="entry name" value="ARM-like"/>
</dbReference>
<dbReference type="Proteomes" id="UP000009222">
    <property type="component" value="Chromosome"/>
</dbReference>
<dbReference type="HOGENOM" id="CLU_468451_0_0_12"/>
<feature type="domain" description="Pyrrolo-quinoline quinone repeat" evidence="2">
    <location>
        <begin position="105"/>
        <end position="239"/>
    </location>
</feature>
<name>F5YE54_LEAAZ</name>
<dbReference type="Gene3D" id="2.130.10.10">
    <property type="entry name" value="YVTN repeat-like/Quinoprotein amine dehydrogenase"/>
    <property type="match status" value="1"/>
</dbReference>
<proteinExistence type="predicted"/>
<dbReference type="STRING" id="545695.TREAZ_0274"/>
<dbReference type="InterPro" id="IPR011047">
    <property type="entry name" value="Quinoprotein_ADH-like_sf"/>
</dbReference>
<dbReference type="Pfam" id="PF13360">
    <property type="entry name" value="PQQ_2"/>
    <property type="match status" value="1"/>
</dbReference>
<evidence type="ECO:0000313" key="4">
    <source>
        <dbReference type="Proteomes" id="UP000009222"/>
    </source>
</evidence>
<dbReference type="Pfam" id="PF13646">
    <property type="entry name" value="HEAT_2"/>
    <property type="match status" value="1"/>
</dbReference>
<dbReference type="OrthoDB" id="355895at2"/>
<evidence type="ECO:0000313" key="3">
    <source>
        <dbReference type="EMBL" id="AEF82590.1"/>
    </source>
</evidence>
<sequence>MRGKKSRSFAAALLALILLSKISAQSLPPDPPPFDAPPWWRQALGGSVTGQPAAQAESVIMTLDGGNVKAYSYQGRPLWNYFARGRLIPYVTRSREGTSYICRTNGILIALNRAGRELWQINLGETLAAPVLVGWDGRLFVFTSKRITCYTASGYTLWSRNLEKPIALRPVKDETGGFFLVLDGGELLRLDAFGNTVSDKLESAPVGAVTLKLNKSNDVSILFFYAQGNMELLNTNTGEREALKGIPYPFAPLASASLGANAALLLNDGKLAFLSMDQRKILWTKDTHITPEELASSRIEANISMDERGIYLLTKTGAVGFTDDGRRLWLIRIKGSAALPSFGDEGVLYSGGSDWILYAYRLEERVKAQKRVLYGPAPEGDYGVGKPLALFMADDYFRYSEEDMEPRLREISQAIRNGRIGEHEREYASYLMDIAGSAIGTPRTGARPPVFVRHRSEAVRLLAYFGSRETVPFLADLFTRENDPLVKAAAAEALGRIGVDPEGLALQAFSNAVFPPAPLRDEHALAAIADATGAICRFSGPPLSDAGVRVLTSLASVDRPSSVRSQAERELKTLRR</sequence>
<dbReference type="EMBL" id="CP001841">
    <property type="protein sequence ID" value="AEF82590.1"/>
    <property type="molecule type" value="Genomic_DNA"/>
</dbReference>
<evidence type="ECO:0000259" key="2">
    <source>
        <dbReference type="Pfam" id="PF13360"/>
    </source>
</evidence>
<organism evidence="3 4">
    <name type="scientific">Leadbettera azotonutricia (strain ATCC BAA-888 / DSM 13862 / ZAS-9)</name>
    <name type="common">Treponema azotonutricium</name>
    <dbReference type="NCBI Taxonomy" id="545695"/>
    <lineage>
        <taxon>Bacteria</taxon>
        <taxon>Pseudomonadati</taxon>
        <taxon>Spirochaetota</taxon>
        <taxon>Spirochaetia</taxon>
        <taxon>Spirochaetales</taxon>
        <taxon>Breznakiellaceae</taxon>
        <taxon>Leadbettera</taxon>
    </lineage>
</organism>
<dbReference type="RefSeq" id="WP_015711657.1">
    <property type="nucleotide sequence ID" value="NC_015577.1"/>
</dbReference>
<dbReference type="eggNOG" id="COG1520">
    <property type="taxonomic scope" value="Bacteria"/>
</dbReference>
<dbReference type="SUPFAM" id="SSF48371">
    <property type="entry name" value="ARM repeat"/>
    <property type="match status" value="1"/>
</dbReference>
<gene>
    <name evidence="3" type="ordered locus">TREAZ_0274</name>
</gene>
<dbReference type="InterPro" id="IPR016024">
    <property type="entry name" value="ARM-type_fold"/>
</dbReference>
<reference evidence="4" key="1">
    <citation type="submission" date="2009-12" db="EMBL/GenBank/DDBJ databases">
        <title>Complete sequence of Treponema azotonutricium strain ZAS-9.</title>
        <authorList>
            <person name="Tetu S.G."/>
            <person name="Matson E."/>
            <person name="Ren Q."/>
            <person name="Seshadri R."/>
            <person name="Elbourne L."/>
            <person name="Hassan K.A."/>
            <person name="Durkin A."/>
            <person name="Radune D."/>
            <person name="Mohamoud Y."/>
            <person name="Shay R."/>
            <person name="Jin S."/>
            <person name="Zhang X."/>
            <person name="Lucey K."/>
            <person name="Ballor N.R."/>
            <person name="Ottesen E."/>
            <person name="Rosenthal R."/>
            <person name="Allen A."/>
            <person name="Leadbetter J.R."/>
            <person name="Paulsen I.T."/>
        </authorList>
    </citation>
    <scope>NUCLEOTIDE SEQUENCE [LARGE SCALE GENOMIC DNA]</scope>
    <source>
        <strain evidence="4">ATCC BAA-888 / DSM 13862 / ZAS-9</strain>
    </source>
</reference>
<keyword evidence="1" id="KW-0732">Signal</keyword>
<dbReference type="InterPro" id="IPR015943">
    <property type="entry name" value="WD40/YVTN_repeat-like_dom_sf"/>
</dbReference>
<evidence type="ECO:0000256" key="1">
    <source>
        <dbReference type="SAM" id="SignalP"/>
    </source>
</evidence>
<dbReference type="InterPro" id="IPR002372">
    <property type="entry name" value="PQQ_rpt_dom"/>
</dbReference>
<dbReference type="SUPFAM" id="SSF50998">
    <property type="entry name" value="Quinoprotein alcohol dehydrogenase-like"/>
    <property type="match status" value="1"/>
</dbReference>